<gene>
    <name evidence="1" type="ORF">Taro_020807</name>
</gene>
<accession>A0A843UXA9</accession>
<dbReference type="Proteomes" id="UP000652761">
    <property type="component" value="Unassembled WGS sequence"/>
</dbReference>
<name>A0A843UXA9_COLES</name>
<reference evidence="1" key="1">
    <citation type="submission" date="2017-07" db="EMBL/GenBank/DDBJ databases">
        <title>Taro Niue Genome Assembly and Annotation.</title>
        <authorList>
            <person name="Atibalentja N."/>
            <person name="Keating K."/>
            <person name="Fields C.J."/>
        </authorList>
    </citation>
    <scope>NUCLEOTIDE SEQUENCE</scope>
    <source>
        <strain evidence="1">Niue_2</strain>
        <tissue evidence="1">Leaf</tissue>
    </source>
</reference>
<organism evidence="1 2">
    <name type="scientific">Colocasia esculenta</name>
    <name type="common">Wild taro</name>
    <name type="synonym">Arum esculentum</name>
    <dbReference type="NCBI Taxonomy" id="4460"/>
    <lineage>
        <taxon>Eukaryota</taxon>
        <taxon>Viridiplantae</taxon>
        <taxon>Streptophyta</taxon>
        <taxon>Embryophyta</taxon>
        <taxon>Tracheophyta</taxon>
        <taxon>Spermatophyta</taxon>
        <taxon>Magnoliopsida</taxon>
        <taxon>Liliopsida</taxon>
        <taxon>Araceae</taxon>
        <taxon>Aroideae</taxon>
        <taxon>Colocasieae</taxon>
        <taxon>Colocasia</taxon>
    </lineage>
</organism>
<protein>
    <submittedName>
        <fullName evidence="1">Uncharacterized protein</fullName>
    </submittedName>
</protein>
<keyword evidence="2" id="KW-1185">Reference proteome</keyword>
<dbReference type="AlphaFoldDB" id="A0A843UXA9"/>
<feature type="non-terminal residue" evidence="1">
    <location>
        <position position="1"/>
    </location>
</feature>
<proteinExistence type="predicted"/>
<comment type="caution">
    <text evidence="1">The sequence shown here is derived from an EMBL/GenBank/DDBJ whole genome shotgun (WGS) entry which is preliminary data.</text>
</comment>
<evidence type="ECO:0000313" key="1">
    <source>
        <dbReference type="EMBL" id="MQL88245.1"/>
    </source>
</evidence>
<dbReference type="EMBL" id="NMUH01001041">
    <property type="protein sequence ID" value="MQL88245.1"/>
    <property type="molecule type" value="Genomic_DNA"/>
</dbReference>
<evidence type="ECO:0000313" key="2">
    <source>
        <dbReference type="Proteomes" id="UP000652761"/>
    </source>
</evidence>
<sequence length="106" mass="12172">VCLPNYVTCPSDRIRITPSSATCPIPFTSRYLFTREEDLPRARAVWESTAQTNFKKSLWEARDKAVKIAGSQDPMAWMDYGLETYERTMADRYVEGTPQPDLHPKV</sequence>